<dbReference type="EMBL" id="BFIH01000086">
    <property type="protein sequence ID" value="GCO47601.1"/>
    <property type="molecule type" value="Genomic_DNA"/>
</dbReference>
<gene>
    <name evidence="1" type="ORF">ExPECSC038_04992</name>
</gene>
<organism evidence="1 2">
    <name type="scientific">Escherichia coli</name>
    <dbReference type="NCBI Taxonomy" id="562"/>
    <lineage>
        <taxon>Bacteria</taxon>
        <taxon>Pseudomonadati</taxon>
        <taxon>Pseudomonadota</taxon>
        <taxon>Gammaproteobacteria</taxon>
        <taxon>Enterobacterales</taxon>
        <taxon>Enterobacteriaceae</taxon>
        <taxon>Escherichia</taxon>
    </lineage>
</organism>
<evidence type="ECO:0000313" key="2">
    <source>
        <dbReference type="Proteomes" id="UP000300926"/>
    </source>
</evidence>
<dbReference type="AlphaFoldDB" id="A0A4C3BZL8"/>
<comment type="caution">
    <text evidence="1">The sequence shown here is derived from an EMBL/GenBank/DDBJ whole genome shotgun (WGS) entry which is preliminary data.</text>
</comment>
<accession>A0A4C3BZL8</accession>
<reference evidence="1 2" key="1">
    <citation type="submission" date="2018-04" db="EMBL/GenBank/DDBJ databases">
        <title>Large scale genomics of bovine and human commensal E. coli to reveal the emerging process of EHEC.</title>
        <authorList>
            <person name="Arimizu Y."/>
            <person name="Ogura Y."/>
        </authorList>
    </citation>
    <scope>NUCLEOTIDE SEQUENCE [LARGE SCALE GENOMIC DNA]</scope>
    <source>
        <strain evidence="1 2">ECSC038</strain>
    </source>
</reference>
<name>A0A4C3BZL8_ECOLX</name>
<dbReference type="Proteomes" id="UP000300926">
    <property type="component" value="Unassembled WGS sequence"/>
</dbReference>
<protein>
    <submittedName>
        <fullName evidence="1">Uncharacterized protein</fullName>
    </submittedName>
</protein>
<sequence length="32" mass="3824">MRTLVQALRKKQKIHWIKYLNLLFLKGLSGLI</sequence>
<evidence type="ECO:0000313" key="1">
    <source>
        <dbReference type="EMBL" id="GCO47601.1"/>
    </source>
</evidence>
<proteinExistence type="predicted"/>